<feature type="coiled-coil region" evidence="8">
    <location>
        <begin position="44"/>
        <end position="71"/>
    </location>
</feature>
<comment type="subcellular location">
    <subcellularLocation>
        <location evidence="1">Membrane</location>
        <topology evidence="1">Single-pass type IV membrane protein</topology>
    </subcellularLocation>
</comment>
<evidence type="ECO:0000256" key="6">
    <source>
        <dbReference type="ARBA" id="ARBA00022989"/>
    </source>
</evidence>
<gene>
    <name evidence="11" type="ORF">PPROV_000963100</name>
</gene>
<evidence type="ECO:0000256" key="8">
    <source>
        <dbReference type="SAM" id="Coils"/>
    </source>
</evidence>
<dbReference type="Pfam" id="PF00804">
    <property type="entry name" value="Syntaxin"/>
    <property type="match status" value="1"/>
</dbReference>
<evidence type="ECO:0000256" key="5">
    <source>
        <dbReference type="ARBA" id="ARBA00022927"/>
    </source>
</evidence>
<evidence type="ECO:0000256" key="2">
    <source>
        <dbReference type="ARBA" id="ARBA00009063"/>
    </source>
</evidence>
<dbReference type="GO" id="GO:0005484">
    <property type="term" value="F:SNAP receptor activity"/>
    <property type="evidence" value="ECO:0007669"/>
    <property type="project" value="TreeGrafter"/>
</dbReference>
<proteinExistence type="inferred from homology"/>
<evidence type="ECO:0000256" key="9">
    <source>
        <dbReference type="SAM" id="Phobius"/>
    </source>
</evidence>
<dbReference type="Gene3D" id="1.20.5.110">
    <property type="match status" value="1"/>
</dbReference>
<evidence type="ECO:0000313" key="12">
    <source>
        <dbReference type="Proteomes" id="UP000660262"/>
    </source>
</evidence>
<accession>A0A830HZN4</accession>
<organism evidence="11 12">
    <name type="scientific">Pycnococcus provasolii</name>
    <dbReference type="NCBI Taxonomy" id="41880"/>
    <lineage>
        <taxon>Eukaryota</taxon>
        <taxon>Viridiplantae</taxon>
        <taxon>Chlorophyta</taxon>
        <taxon>Pseudoscourfieldiophyceae</taxon>
        <taxon>Pseudoscourfieldiales</taxon>
        <taxon>Pycnococcaceae</taxon>
        <taxon>Pycnococcus</taxon>
    </lineage>
</organism>
<dbReference type="OrthoDB" id="10255013at2759"/>
<dbReference type="GO" id="GO:0048278">
    <property type="term" value="P:vesicle docking"/>
    <property type="evidence" value="ECO:0007669"/>
    <property type="project" value="TreeGrafter"/>
</dbReference>
<dbReference type="PANTHER" id="PTHR19957:SF307">
    <property type="entry name" value="PROTEIN SSO1-RELATED"/>
    <property type="match status" value="1"/>
</dbReference>
<dbReference type="InterPro" id="IPR006011">
    <property type="entry name" value="Syntaxin_N"/>
</dbReference>
<keyword evidence="4 9" id="KW-0812">Transmembrane</keyword>
<evidence type="ECO:0000256" key="4">
    <source>
        <dbReference type="ARBA" id="ARBA00022692"/>
    </source>
</evidence>
<dbReference type="AlphaFoldDB" id="A0A830HZN4"/>
<dbReference type="InterPro" id="IPR000727">
    <property type="entry name" value="T_SNARE_dom"/>
</dbReference>
<sequence>MKGKSLIAAVEANFGKLVDANERAKSITAPERLKQSREDMAGLVTETQRLAKKCKDRLDALQSANESVRQQCGANSTQDRTRTSVTAGLQKKLKTTLESFQALRHRLQSEHREVVEMRVEAVTGQAPSEEQVEELIASGKAETVFQTAMLEQGRGRVLEAVAELQERHEAIRELERGLLDLHQCFLDMAVLVDRQGELLDNIEANVKKSLDHVVAGQKQLVQAKSLQQNTRKWMCWALIILLIIVCVIVVCVLKPWQSGSA</sequence>
<dbReference type="Pfam" id="PF05739">
    <property type="entry name" value="SNARE"/>
    <property type="match status" value="1"/>
</dbReference>
<dbReference type="InterPro" id="IPR010989">
    <property type="entry name" value="SNARE"/>
</dbReference>
<comment type="similarity">
    <text evidence="2">Belongs to the syntaxin family.</text>
</comment>
<dbReference type="GO" id="GO:0006887">
    <property type="term" value="P:exocytosis"/>
    <property type="evidence" value="ECO:0007669"/>
    <property type="project" value="TreeGrafter"/>
</dbReference>
<feature type="domain" description="T-SNARE coiled-coil homology" evidence="10">
    <location>
        <begin position="161"/>
        <end position="223"/>
    </location>
</feature>
<keyword evidence="3" id="KW-0813">Transport</keyword>
<dbReference type="GO" id="GO:0005886">
    <property type="term" value="C:plasma membrane"/>
    <property type="evidence" value="ECO:0007669"/>
    <property type="project" value="TreeGrafter"/>
</dbReference>
<dbReference type="GO" id="GO:0031201">
    <property type="term" value="C:SNARE complex"/>
    <property type="evidence" value="ECO:0007669"/>
    <property type="project" value="TreeGrafter"/>
</dbReference>
<dbReference type="GO" id="GO:0012505">
    <property type="term" value="C:endomembrane system"/>
    <property type="evidence" value="ECO:0007669"/>
    <property type="project" value="TreeGrafter"/>
</dbReference>
<keyword evidence="8" id="KW-0175">Coiled coil</keyword>
<evidence type="ECO:0000313" key="11">
    <source>
        <dbReference type="EMBL" id="GHP10901.1"/>
    </source>
</evidence>
<dbReference type="FunFam" id="1.20.5.110:FF:000008">
    <property type="entry name" value="Syntaxin 132"/>
    <property type="match status" value="1"/>
</dbReference>
<dbReference type="InterPro" id="IPR045242">
    <property type="entry name" value="Syntaxin"/>
</dbReference>
<feature type="transmembrane region" description="Helical" evidence="9">
    <location>
        <begin position="233"/>
        <end position="256"/>
    </location>
</feature>
<evidence type="ECO:0000256" key="7">
    <source>
        <dbReference type="ARBA" id="ARBA00023136"/>
    </source>
</evidence>
<keyword evidence="6 9" id="KW-1133">Transmembrane helix</keyword>
<dbReference type="PANTHER" id="PTHR19957">
    <property type="entry name" value="SYNTAXIN"/>
    <property type="match status" value="1"/>
</dbReference>
<protein>
    <recommendedName>
        <fullName evidence="10">t-SNARE coiled-coil homology domain-containing protein</fullName>
    </recommendedName>
</protein>
<dbReference type="CDD" id="cd15848">
    <property type="entry name" value="SNARE_syntaxin1-like"/>
    <property type="match status" value="1"/>
</dbReference>
<reference evidence="11" key="1">
    <citation type="submission" date="2020-10" db="EMBL/GenBank/DDBJ databases">
        <title>Unveiling of a novel bifunctional photoreceptor, Dualchrome1, isolated from a cosmopolitan green alga.</title>
        <authorList>
            <person name="Suzuki S."/>
            <person name="Kawachi M."/>
        </authorList>
    </citation>
    <scope>NUCLEOTIDE SEQUENCE</scope>
    <source>
        <strain evidence="11">NIES 2893</strain>
    </source>
</reference>
<keyword evidence="5" id="KW-0653">Protein transport</keyword>
<keyword evidence="12" id="KW-1185">Reference proteome</keyword>
<comment type="caution">
    <text evidence="11">The sequence shown here is derived from an EMBL/GenBank/DDBJ whole genome shotgun (WGS) entry which is preliminary data.</text>
</comment>
<dbReference type="GO" id="GO:0006886">
    <property type="term" value="P:intracellular protein transport"/>
    <property type="evidence" value="ECO:0007669"/>
    <property type="project" value="TreeGrafter"/>
</dbReference>
<dbReference type="PROSITE" id="PS50192">
    <property type="entry name" value="T_SNARE"/>
    <property type="match status" value="1"/>
</dbReference>
<dbReference type="Gene3D" id="1.20.58.70">
    <property type="match status" value="1"/>
</dbReference>
<evidence type="ECO:0000256" key="3">
    <source>
        <dbReference type="ARBA" id="ARBA00022448"/>
    </source>
</evidence>
<dbReference type="GO" id="GO:0000149">
    <property type="term" value="F:SNARE binding"/>
    <property type="evidence" value="ECO:0007669"/>
    <property type="project" value="TreeGrafter"/>
</dbReference>
<evidence type="ECO:0000259" key="10">
    <source>
        <dbReference type="PROSITE" id="PS50192"/>
    </source>
</evidence>
<dbReference type="EMBL" id="BNJQ01000031">
    <property type="protein sequence ID" value="GHP10901.1"/>
    <property type="molecule type" value="Genomic_DNA"/>
</dbReference>
<keyword evidence="7 9" id="KW-0472">Membrane</keyword>
<dbReference type="SMART" id="SM00503">
    <property type="entry name" value="SynN"/>
    <property type="match status" value="1"/>
</dbReference>
<dbReference type="GO" id="GO:0006906">
    <property type="term" value="P:vesicle fusion"/>
    <property type="evidence" value="ECO:0007669"/>
    <property type="project" value="TreeGrafter"/>
</dbReference>
<name>A0A830HZN4_9CHLO</name>
<dbReference type="SUPFAM" id="SSF47661">
    <property type="entry name" value="t-snare proteins"/>
    <property type="match status" value="1"/>
</dbReference>
<evidence type="ECO:0000256" key="1">
    <source>
        <dbReference type="ARBA" id="ARBA00004211"/>
    </source>
</evidence>
<dbReference type="SMART" id="SM00397">
    <property type="entry name" value="t_SNARE"/>
    <property type="match status" value="1"/>
</dbReference>
<dbReference type="Proteomes" id="UP000660262">
    <property type="component" value="Unassembled WGS sequence"/>
</dbReference>